<dbReference type="PANTHER" id="PTHR12905">
    <property type="entry name" value="METALLOPHOSPHOESTERASE"/>
    <property type="match status" value="1"/>
</dbReference>
<dbReference type="EMBL" id="HG793136">
    <property type="protein sequence ID" value="CRL19868.1"/>
    <property type="molecule type" value="Genomic_DNA"/>
</dbReference>
<name>A0A0G4P0R8_PENC3</name>
<dbReference type="InterPro" id="IPR051693">
    <property type="entry name" value="UPF0046_metallophosphoest"/>
</dbReference>
<dbReference type="CDD" id="cd07379">
    <property type="entry name" value="MPP_239FB"/>
    <property type="match status" value="1"/>
</dbReference>
<evidence type="ECO:0000256" key="1">
    <source>
        <dbReference type="SAM" id="MobiDB-lite"/>
    </source>
</evidence>
<feature type="region of interest" description="Disordered" evidence="1">
    <location>
        <begin position="1"/>
        <end position="30"/>
    </location>
</feature>
<evidence type="ECO:0000313" key="3">
    <source>
        <dbReference type="Proteomes" id="UP000053732"/>
    </source>
</evidence>
<organism evidence="2 3">
    <name type="scientific">Penicillium camemberti (strain FM 013)</name>
    <dbReference type="NCBI Taxonomy" id="1429867"/>
    <lineage>
        <taxon>Eukaryota</taxon>
        <taxon>Fungi</taxon>
        <taxon>Dikarya</taxon>
        <taxon>Ascomycota</taxon>
        <taxon>Pezizomycotina</taxon>
        <taxon>Eurotiomycetes</taxon>
        <taxon>Eurotiomycetidae</taxon>
        <taxon>Eurotiales</taxon>
        <taxon>Aspergillaceae</taxon>
        <taxon>Penicillium</taxon>
    </lineage>
</organism>
<accession>A0A0G4P0R8</accession>
<dbReference type="InterPro" id="IPR029052">
    <property type="entry name" value="Metallo-depent_PP-like"/>
</dbReference>
<evidence type="ECO:0000313" key="2">
    <source>
        <dbReference type="EMBL" id="CRL19868.1"/>
    </source>
</evidence>
<dbReference type="PANTHER" id="PTHR12905:SF0">
    <property type="entry name" value="CALCINEURIN-LIKE PHOSPHOESTERASE DOMAIN-CONTAINING PROTEIN"/>
    <property type="match status" value="1"/>
</dbReference>
<dbReference type="Proteomes" id="UP000053732">
    <property type="component" value="Unassembled WGS sequence"/>
</dbReference>
<reference evidence="2 3" key="1">
    <citation type="journal article" date="2014" name="Nat. Commun.">
        <title>Multiple recent horizontal transfers of a large genomic region in cheese making fungi.</title>
        <authorList>
            <person name="Cheeseman K."/>
            <person name="Ropars J."/>
            <person name="Renault P."/>
            <person name="Dupont J."/>
            <person name="Gouzy J."/>
            <person name="Branca A."/>
            <person name="Abraham A.L."/>
            <person name="Ceppi M."/>
            <person name="Conseiller E."/>
            <person name="Debuchy R."/>
            <person name="Malagnac F."/>
            <person name="Goarin A."/>
            <person name="Silar P."/>
            <person name="Lacoste S."/>
            <person name="Sallet E."/>
            <person name="Bensimon A."/>
            <person name="Giraud T."/>
            <person name="Brygoo Y."/>
        </authorList>
    </citation>
    <scope>NUCLEOTIDE SEQUENCE [LARGE SCALE GENOMIC DNA]</scope>
    <source>
        <strain evidence="3">FM 013</strain>
    </source>
</reference>
<protein>
    <submittedName>
        <fullName evidence="2">Str. FM013</fullName>
    </submittedName>
</protein>
<proteinExistence type="predicted"/>
<gene>
    <name evidence="2" type="ORF">PCAMFM013_S003g000660</name>
</gene>
<dbReference type="AlphaFoldDB" id="A0A0G4P0R8"/>
<dbReference type="Gene3D" id="3.60.21.10">
    <property type="match status" value="1"/>
</dbReference>
<keyword evidence="3" id="KW-1185">Reference proteome</keyword>
<dbReference type="SUPFAM" id="SSF56300">
    <property type="entry name" value="Metallo-dependent phosphatases"/>
    <property type="match status" value="1"/>
</dbReference>
<sequence length="308" mass="34675">MEMSGYGSPATTQLPPKEPEEAKGPSAWRKFRDGPCLFLARKISDQRPINPRAPPEDPVTVVCISNTYNERPQIPPGDILIHAGDLSAEGSLRDLQATLNWLKEQPHHIKIVVAGRRDIYLNQMMTGGPHWRHGHRRKGNWGDIIYLEHQQVVVAAENGRLLRVFGSPCSPMSIYSRAFQYPRDENVWNKIPNNVDILITHTPPFTHLDSLEGCWHLLRKLWKSPPRLHVFGCVREHHGTELLCYDDLQNAMEQIEAAGGGFKNLLKVVKAFARSLSRPDMEAKTELVNACIVGGESDTPRKPIIAVI</sequence>